<dbReference type="AlphaFoldDB" id="A0A1G2DZ15"/>
<comment type="caution">
    <text evidence="1">The sequence shown here is derived from an EMBL/GenBank/DDBJ whole genome shotgun (WGS) entry which is preliminary data.</text>
</comment>
<dbReference type="EMBL" id="MHLY01000007">
    <property type="protein sequence ID" value="OGZ18827.1"/>
    <property type="molecule type" value="Genomic_DNA"/>
</dbReference>
<name>A0A1G2DZ15_9BACT</name>
<sequence length="81" mass="9130">MKEMPWEKITLGDVKKLSMVGVAAEVDGDKKAVRIHKPKSSPVIYAIGPEGEVISLETLSLERRQEIVEESKKHRLDQGWC</sequence>
<organism evidence="1 2">
    <name type="scientific">Candidatus Nealsonbacteria bacterium RBG_13_42_11</name>
    <dbReference type="NCBI Taxonomy" id="1801663"/>
    <lineage>
        <taxon>Bacteria</taxon>
        <taxon>Candidatus Nealsoniibacteriota</taxon>
    </lineage>
</organism>
<dbReference type="STRING" id="1801663.A2175_00935"/>
<reference evidence="1 2" key="1">
    <citation type="journal article" date="2016" name="Nat. Commun.">
        <title>Thousands of microbial genomes shed light on interconnected biogeochemical processes in an aquifer system.</title>
        <authorList>
            <person name="Anantharaman K."/>
            <person name="Brown C.T."/>
            <person name="Hug L.A."/>
            <person name="Sharon I."/>
            <person name="Castelle C.J."/>
            <person name="Probst A.J."/>
            <person name="Thomas B.C."/>
            <person name="Singh A."/>
            <person name="Wilkins M.J."/>
            <person name="Karaoz U."/>
            <person name="Brodie E.L."/>
            <person name="Williams K.H."/>
            <person name="Hubbard S.S."/>
            <person name="Banfield J.F."/>
        </authorList>
    </citation>
    <scope>NUCLEOTIDE SEQUENCE [LARGE SCALE GENOMIC DNA]</scope>
</reference>
<proteinExistence type="predicted"/>
<evidence type="ECO:0000313" key="2">
    <source>
        <dbReference type="Proteomes" id="UP000176755"/>
    </source>
</evidence>
<gene>
    <name evidence="1" type="ORF">A2175_00935</name>
</gene>
<accession>A0A1G2DZ15</accession>
<dbReference type="Proteomes" id="UP000176755">
    <property type="component" value="Unassembled WGS sequence"/>
</dbReference>
<protein>
    <submittedName>
        <fullName evidence="1">Uncharacterized protein</fullName>
    </submittedName>
</protein>
<evidence type="ECO:0000313" key="1">
    <source>
        <dbReference type="EMBL" id="OGZ18827.1"/>
    </source>
</evidence>